<name>A0A5C4LLP1_9HYPH</name>
<evidence type="ECO:0000313" key="1">
    <source>
        <dbReference type="EMBL" id="TNC14865.1"/>
    </source>
</evidence>
<organism evidence="1 2">
    <name type="scientific">Methylobacterium terricola</name>
    <dbReference type="NCBI Taxonomy" id="2583531"/>
    <lineage>
        <taxon>Bacteria</taxon>
        <taxon>Pseudomonadati</taxon>
        <taxon>Pseudomonadota</taxon>
        <taxon>Alphaproteobacteria</taxon>
        <taxon>Hyphomicrobiales</taxon>
        <taxon>Methylobacteriaceae</taxon>
        <taxon>Methylobacterium</taxon>
    </lineage>
</organism>
<evidence type="ECO:0000313" key="2">
    <source>
        <dbReference type="Proteomes" id="UP000305267"/>
    </source>
</evidence>
<sequence>MGSERPWLYFGCHGQAGHFLWHGNGRQERTYRHPLSRFDGSLCFPSSVGERVAALTRLGAQGYSALAFWDYSVDSRGGSNSIIFAPSLTISAAQMVEGAKVHLSLYAKRWPSIDVSRAEYPTPSHPEGER</sequence>
<dbReference type="RefSeq" id="WP_139034406.1">
    <property type="nucleotide sequence ID" value="NZ_VDDA01000002.1"/>
</dbReference>
<dbReference type="OrthoDB" id="9930268at2"/>
<dbReference type="AlphaFoldDB" id="A0A5C4LLP1"/>
<gene>
    <name evidence="1" type="ORF">FF100_04615</name>
</gene>
<keyword evidence="2" id="KW-1185">Reference proteome</keyword>
<dbReference type="EMBL" id="VDDA01000002">
    <property type="protein sequence ID" value="TNC14865.1"/>
    <property type="molecule type" value="Genomic_DNA"/>
</dbReference>
<dbReference type="Proteomes" id="UP000305267">
    <property type="component" value="Unassembled WGS sequence"/>
</dbReference>
<reference evidence="1 2" key="1">
    <citation type="submission" date="2019-06" db="EMBL/GenBank/DDBJ databases">
        <title>Genome of Methylobacterium sp. 17Sr1-39.</title>
        <authorList>
            <person name="Seo T."/>
        </authorList>
    </citation>
    <scope>NUCLEOTIDE SEQUENCE [LARGE SCALE GENOMIC DNA]</scope>
    <source>
        <strain evidence="1 2">17Sr1-39</strain>
    </source>
</reference>
<proteinExistence type="predicted"/>
<accession>A0A5C4LLP1</accession>
<comment type="caution">
    <text evidence="1">The sequence shown here is derived from an EMBL/GenBank/DDBJ whole genome shotgun (WGS) entry which is preliminary data.</text>
</comment>
<protein>
    <submittedName>
        <fullName evidence="1">Uncharacterized protein</fullName>
    </submittedName>
</protein>